<dbReference type="Proteomes" id="UP000828390">
    <property type="component" value="Unassembled WGS sequence"/>
</dbReference>
<comment type="caution">
    <text evidence="3">The sequence shown here is derived from an EMBL/GenBank/DDBJ whole genome shotgun (WGS) entry which is preliminary data.</text>
</comment>
<dbReference type="AlphaFoldDB" id="A0A9D4QP62"/>
<evidence type="ECO:0000313" key="3">
    <source>
        <dbReference type="EMBL" id="KAH3838396.1"/>
    </source>
</evidence>
<dbReference type="EMBL" id="JAIWYP010000004">
    <property type="protein sequence ID" value="KAH3838396.1"/>
    <property type="molecule type" value="Genomic_DNA"/>
</dbReference>
<reference evidence="3" key="2">
    <citation type="submission" date="2020-11" db="EMBL/GenBank/DDBJ databases">
        <authorList>
            <person name="McCartney M.A."/>
            <person name="Auch B."/>
            <person name="Kono T."/>
            <person name="Mallez S."/>
            <person name="Becker A."/>
            <person name="Gohl D.M."/>
            <person name="Silverstein K.A.T."/>
            <person name="Koren S."/>
            <person name="Bechman K.B."/>
            <person name="Herman A."/>
            <person name="Abrahante J.E."/>
            <person name="Garbe J."/>
        </authorList>
    </citation>
    <scope>NUCLEOTIDE SEQUENCE</scope>
    <source>
        <strain evidence="3">Duluth1</strain>
        <tissue evidence="3">Whole animal</tissue>
    </source>
</reference>
<keyword evidence="2" id="KW-0732">Signal</keyword>
<feature type="chain" id="PRO_5039374753" evidence="2">
    <location>
        <begin position="18"/>
        <end position="73"/>
    </location>
</feature>
<organism evidence="3 4">
    <name type="scientific">Dreissena polymorpha</name>
    <name type="common">Zebra mussel</name>
    <name type="synonym">Mytilus polymorpha</name>
    <dbReference type="NCBI Taxonomy" id="45954"/>
    <lineage>
        <taxon>Eukaryota</taxon>
        <taxon>Metazoa</taxon>
        <taxon>Spiralia</taxon>
        <taxon>Lophotrochozoa</taxon>
        <taxon>Mollusca</taxon>
        <taxon>Bivalvia</taxon>
        <taxon>Autobranchia</taxon>
        <taxon>Heteroconchia</taxon>
        <taxon>Euheterodonta</taxon>
        <taxon>Imparidentia</taxon>
        <taxon>Neoheterodontei</taxon>
        <taxon>Myida</taxon>
        <taxon>Dreissenoidea</taxon>
        <taxon>Dreissenidae</taxon>
        <taxon>Dreissena</taxon>
    </lineage>
</organism>
<evidence type="ECO:0000256" key="2">
    <source>
        <dbReference type="SAM" id="SignalP"/>
    </source>
</evidence>
<feature type="signal peptide" evidence="2">
    <location>
        <begin position="1"/>
        <end position="17"/>
    </location>
</feature>
<accession>A0A9D4QP62</accession>
<evidence type="ECO:0000256" key="1">
    <source>
        <dbReference type="SAM" id="MobiDB-lite"/>
    </source>
</evidence>
<feature type="region of interest" description="Disordered" evidence="1">
    <location>
        <begin position="48"/>
        <end position="73"/>
    </location>
</feature>
<protein>
    <submittedName>
        <fullName evidence="3">Uncharacterized protein</fullName>
    </submittedName>
</protein>
<keyword evidence="4" id="KW-1185">Reference proteome</keyword>
<evidence type="ECO:0000313" key="4">
    <source>
        <dbReference type="Proteomes" id="UP000828390"/>
    </source>
</evidence>
<reference evidence="3" key="1">
    <citation type="journal article" date="2019" name="bioRxiv">
        <title>The Genome of the Zebra Mussel, Dreissena polymorpha: A Resource for Invasive Species Research.</title>
        <authorList>
            <person name="McCartney M.A."/>
            <person name="Auch B."/>
            <person name="Kono T."/>
            <person name="Mallez S."/>
            <person name="Zhang Y."/>
            <person name="Obille A."/>
            <person name="Becker A."/>
            <person name="Abrahante J.E."/>
            <person name="Garbe J."/>
            <person name="Badalamenti J.P."/>
            <person name="Herman A."/>
            <person name="Mangelson H."/>
            <person name="Liachko I."/>
            <person name="Sullivan S."/>
            <person name="Sone E.D."/>
            <person name="Koren S."/>
            <person name="Silverstein K.A.T."/>
            <person name="Beckman K.B."/>
            <person name="Gohl D.M."/>
        </authorList>
    </citation>
    <scope>NUCLEOTIDE SEQUENCE</scope>
    <source>
        <strain evidence="3">Duluth1</strain>
        <tissue evidence="3">Whole animal</tissue>
    </source>
</reference>
<name>A0A9D4QP62_DREPO</name>
<proteinExistence type="predicted"/>
<gene>
    <name evidence="3" type="ORF">DPMN_111805</name>
</gene>
<sequence>MFLLLMLPSTTIRSTVSQSPSSVDADDDSQAYILEDVEVAFVKQTDTSQTIPQSIPNPDKRGTLEECQEEEDT</sequence>